<keyword evidence="3" id="KW-1015">Disulfide bond</keyword>
<organism evidence="7">
    <name type="scientific">Acetithermum autotrophicum</name>
    <dbReference type="NCBI Taxonomy" id="1446466"/>
    <lineage>
        <taxon>Bacteria</taxon>
        <taxon>Candidatus Bipolaricaulota</taxon>
        <taxon>Candidatus Acetithermum</taxon>
    </lineage>
</organism>
<evidence type="ECO:0000256" key="1">
    <source>
        <dbReference type="ARBA" id="ARBA00004196"/>
    </source>
</evidence>
<evidence type="ECO:0000256" key="5">
    <source>
        <dbReference type="SAM" id="Phobius"/>
    </source>
</evidence>
<evidence type="ECO:0000259" key="6">
    <source>
        <dbReference type="PROSITE" id="PS51352"/>
    </source>
</evidence>
<dbReference type="GO" id="GO:0016209">
    <property type="term" value="F:antioxidant activity"/>
    <property type="evidence" value="ECO:0007669"/>
    <property type="project" value="InterPro"/>
</dbReference>
<dbReference type="PROSITE" id="PS00194">
    <property type="entry name" value="THIOREDOXIN_1"/>
    <property type="match status" value="1"/>
</dbReference>
<dbReference type="Pfam" id="PF00578">
    <property type="entry name" value="AhpC-TSA"/>
    <property type="match status" value="1"/>
</dbReference>
<evidence type="ECO:0000313" key="7">
    <source>
        <dbReference type="EMBL" id="BAL59988.1"/>
    </source>
</evidence>
<dbReference type="PROSITE" id="PS51352">
    <property type="entry name" value="THIOREDOXIN_2"/>
    <property type="match status" value="1"/>
</dbReference>
<dbReference type="Gene3D" id="3.40.30.10">
    <property type="entry name" value="Glutaredoxin"/>
    <property type="match status" value="1"/>
</dbReference>
<keyword evidence="5" id="KW-0472">Membrane</keyword>
<dbReference type="InterPro" id="IPR013766">
    <property type="entry name" value="Thioredoxin_domain"/>
</dbReference>
<evidence type="ECO:0000256" key="2">
    <source>
        <dbReference type="ARBA" id="ARBA00022748"/>
    </source>
</evidence>
<dbReference type="GO" id="GO:0030313">
    <property type="term" value="C:cell envelope"/>
    <property type="evidence" value="ECO:0007669"/>
    <property type="project" value="UniProtKB-SubCell"/>
</dbReference>
<dbReference type="InterPro" id="IPR050553">
    <property type="entry name" value="Thioredoxin_ResA/DsbE_sf"/>
</dbReference>
<dbReference type="AlphaFoldDB" id="H5STY8"/>
<protein>
    <submittedName>
        <fullName evidence="7">Alkyl hydroperoxide reductase/thiol specific antioxidant/Mal allergen</fullName>
    </submittedName>
</protein>
<dbReference type="InterPro" id="IPR036249">
    <property type="entry name" value="Thioredoxin-like_sf"/>
</dbReference>
<gene>
    <name evidence="7" type="ORF">HGMM_OP4C624</name>
</gene>
<dbReference type="EMBL" id="AP011803">
    <property type="protein sequence ID" value="BAL59988.1"/>
    <property type="molecule type" value="Genomic_DNA"/>
</dbReference>
<reference evidence="7" key="2">
    <citation type="journal article" date="2012" name="PLoS ONE">
        <title>A Deeply Branching Thermophilic Bacterium with an Ancient Acetyl-CoA Pathway Dominates a Subsurface Ecosystem.</title>
        <authorList>
            <person name="Takami H."/>
            <person name="Noguchi H."/>
            <person name="Takaki Y."/>
            <person name="Uchiyama I."/>
            <person name="Toyoda A."/>
            <person name="Nishi S."/>
            <person name="Chee G.-J."/>
            <person name="Arai W."/>
            <person name="Nunoura T."/>
            <person name="Itoh T."/>
            <person name="Hattori M."/>
            <person name="Takai K."/>
        </authorList>
    </citation>
    <scope>NUCLEOTIDE SEQUENCE</scope>
</reference>
<comment type="subcellular location">
    <subcellularLocation>
        <location evidence="1">Cell envelope</location>
    </subcellularLocation>
</comment>
<accession>H5STY8</accession>
<proteinExistence type="predicted"/>
<keyword evidence="5" id="KW-1133">Transmembrane helix</keyword>
<dbReference type="InterPro" id="IPR017937">
    <property type="entry name" value="Thioredoxin_CS"/>
</dbReference>
<dbReference type="GO" id="GO:0017004">
    <property type="term" value="P:cytochrome complex assembly"/>
    <property type="evidence" value="ECO:0007669"/>
    <property type="project" value="UniProtKB-KW"/>
</dbReference>
<dbReference type="PANTHER" id="PTHR42852:SF6">
    <property type="entry name" value="THIOL:DISULFIDE INTERCHANGE PROTEIN DSBE"/>
    <property type="match status" value="1"/>
</dbReference>
<dbReference type="CDD" id="cd02966">
    <property type="entry name" value="TlpA_like_family"/>
    <property type="match status" value="1"/>
</dbReference>
<feature type="transmembrane region" description="Helical" evidence="5">
    <location>
        <begin position="6"/>
        <end position="26"/>
    </location>
</feature>
<keyword evidence="4" id="KW-0676">Redox-active center</keyword>
<reference evidence="7" key="1">
    <citation type="journal article" date="2005" name="Environ. Microbiol.">
        <title>Genetic and functional properties of uncultivated thermophilic crenarchaeotes from a subsurface gold mine as revealed by analysis of genome fragments.</title>
        <authorList>
            <person name="Nunoura T."/>
            <person name="Hirayama H."/>
            <person name="Takami H."/>
            <person name="Oida H."/>
            <person name="Nishi S."/>
            <person name="Shimamura S."/>
            <person name="Suzuki Y."/>
            <person name="Inagaki F."/>
            <person name="Takai K."/>
            <person name="Nealson K.H."/>
            <person name="Horikoshi K."/>
        </authorList>
    </citation>
    <scope>NUCLEOTIDE SEQUENCE</scope>
</reference>
<dbReference type="GO" id="GO:0016491">
    <property type="term" value="F:oxidoreductase activity"/>
    <property type="evidence" value="ECO:0007669"/>
    <property type="project" value="InterPro"/>
</dbReference>
<sequence>MLARLVVAVLIAVGAIALGFISYEFFASRSDLNKFTLTEGRGIFVEDPKELKNETAPTLGYLAPDFTLQDLNGQSVSLSSFRGKPVLLNFWATWCPPCRKEMPELQEFHRRYGDQVVLLGVNWGEGASTVKRFLDQLGVSYPNLIDERGTAFVLYRLTGIPESFFIDPEGYLRGVWIGPLTAEEIVKGFTRLGLLKESE</sequence>
<evidence type="ECO:0000256" key="4">
    <source>
        <dbReference type="ARBA" id="ARBA00023284"/>
    </source>
</evidence>
<feature type="domain" description="Thioredoxin" evidence="6">
    <location>
        <begin position="57"/>
        <end position="194"/>
    </location>
</feature>
<keyword evidence="2" id="KW-0201">Cytochrome c-type biogenesis</keyword>
<evidence type="ECO:0000256" key="3">
    <source>
        <dbReference type="ARBA" id="ARBA00023157"/>
    </source>
</evidence>
<name>H5STY8_ACEAU</name>
<dbReference type="InterPro" id="IPR000866">
    <property type="entry name" value="AhpC/TSA"/>
</dbReference>
<dbReference type="SUPFAM" id="SSF52833">
    <property type="entry name" value="Thioredoxin-like"/>
    <property type="match status" value="1"/>
</dbReference>
<keyword evidence="5" id="KW-0812">Transmembrane</keyword>
<dbReference type="PANTHER" id="PTHR42852">
    <property type="entry name" value="THIOL:DISULFIDE INTERCHANGE PROTEIN DSBE"/>
    <property type="match status" value="1"/>
</dbReference>